<sequence length="120" mass="14147">MDLILNENENYNKCIDEIENIKKNKSCTSIDINKIKIGELIYIIFMPYSQKYIYDLYPKCGYVQSIEIINSINPFTNKTEENYNIIIKNMSNIDENLLHDGVSYFGQSLGYDYMIYLINE</sequence>
<dbReference type="AlphaFoldDB" id="A0A6C0EC33"/>
<accession>A0A6C0EC33</accession>
<proteinExistence type="predicted"/>
<name>A0A6C0EC33_9ZZZZ</name>
<evidence type="ECO:0000313" key="1">
    <source>
        <dbReference type="EMBL" id="QHT26654.1"/>
    </source>
</evidence>
<protein>
    <submittedName>
        <fullName evidence="1">Uncharacterized protein</fullName>
    </submittedName>
</protein>
<dbReference type="EMBL" id="MN739800">
    <property type="protein sequence ID" value="QHT26654.1"/>
    <property type="molecule type" value="Genomic_DNA"/>
</dbReference>
<organism evidence="1">
    <name type="scientific">viral metagenome</name>
    <dbReference type="NCBI Taxonomy" id="1070528"/>
    <lineage>
        <taxon>unclassified sequences</taxon>
        <taxon>metagenomes</taxon>
        <taxon>organismal metagenomes</taxon>
    </lineage>
</organism>
<reference evidence="1" key="1">
    <citation type="journal article" date="2020" name="Nature">
        <title>Giant virus diversity and host interactions through global metagenomics.</title>
        <authorList>
            <person name="Schulz F."/>
            <person name="Roux S."/>
            <person name="Paez-Espino D."/>
            <person name="Jungbluth S."/>
            <person name="Walsh D.A."/>
            <person name="Denef V.J."/>
            <person name="McMahon K.D."/>
            <person name="Konstantinidis K.T."/>
            <person name="Eloe-Fadrosh E.A."/>
            <person name="Kyrpides N.C."/>
            <person name="Woyke T."/>
        </authorList>
    </citation>
    <scope>NUCLEOTIDE SEQUENCE</scope>
    <source>
        <strain evidence="1">GVMAG-M-3300023179-2</strain>
    </source>
</reference>